<dbReference type="AlphaFoldDB" id="A0A2U1L646"/>
<evidence type="ECO:0000313" key="2">
    <source>
        <dbReference type="Proteomes" id="UP000245207"/>
    </source>
</evidence>
<keyword evidence="1" id="KW-0808">Transferase</keyword>
<sequence length="173" mass="19946">MFLMISVASWNIKGLNRVPKQSEVREVMNRNQLCICAILESHVTIGKLSRICNKVFRNWQWTSNGSSCEGGAHIILGWDPDVINLMVITHEEQVLHCMAKSLITNMQFFVSFIYVDNDYIRRRILWKNLLLHKWFVGVHPWVIMGDFNASLCIEDSSIGSSRFTIAMSELRNA</sequence>
<name>A0A2U1L646_ARTAN</name>
<organism evidence="1 2">
    <name type="scientific">Artemisia annua</name>
    <name type="common">Sweet wormwood</name>
    <dbReference type="NCBI Taxonomy" id="35608"/>
    <lineage>
        <taxon>Eukaryota</taxon>
        <taxon>Viridiplantae</taxon>
        <taxon>Streptophyta</taxon>
        <taxon>Embryophyta</taxon>
        <taxon>Tracheophyta</taxon>
        <taxon>Spermatophyta</taxon>
        <taxon>Magnoliopsida</taxon>
        <taxon>eudicotyledons</taxon>
        <taxon>Gunneridae</taxon>
        <taxon>Pentapetalae</taxon>
        <taxon>asterids</taxon>
        <taxon>campanulids</taxon>
        <taxon>Asterales</taxon>
        <taxon>Asteraceae</taxon>
        <taxon>Asteroideae</taxon>
        <taxon>Anthemideae</taxon>
        <taxon>Artemisiinae</taxon>
        <taxon>Artemisia</taxon>
    </lineage>
</organism>
<dbReference type="Gene3D" id="3.60.10.10">
    <property type="entry name" value="Endonuclease/exonuclease/phosphatase"/>
    <property type="match status" value="1"/>
</dbReference>
<accession>A0A2U1L646</accession>
<dbReference type="SUPFAM" id="SSF56219">
    <property type="entry name" value="DNase I-like"/>
    <property type="match status" value="1"/>
</dbReference>
<dbReference type="PANTHER" id="PTHR35218">
    <property type="entry name" value="RNASE H DOMAIN-CONTAINING PROTEIN"/>
    <property type="match status" value="1"/>
</dbReference>
<dbReference type="InterPro" id="IPR036691">
    <property type="entry name" value="Endo/exonu/phosph_ase_sf"/>
</dbReference>
<proteinExistence type="predicted"/>
<comment type="caution">
    <text evidence="1">The sequence shown here is derived from an EMBL/GenBank/DDBJ whole genome shotgun (WGS) entry which is preliminary data.</text>
</comment>
<dbReference type="GO" id="GO:0003964">
    <property type="term" value="F:RNA-directed DNA polymerase activity"/>
    <property type="evidence" value="ECO:0007669"/>
    <property type="project" value="UniProtKB-KW"/>
</dbReference>
<protein>
    <submittedName>
        <fullName evidence="1">RNA-directed DNA polymerase, eukaryota, Reverse transcriptase zinc-binding domain protein</fullName>
    </submittedName>
</protein>
<dbReference type="PANTHER" id="PTHR35218:SF9">
    <property type="entry name" value="ENDONUCLEASE_EXONUCLEASE_PHOSPHATASE DOMAIN-CONTAINING PROTEIN"/>
    <property type="match status" value="1"/>
</dbReference>
<dbReference type="EMBL" id="PKPP01011266">
    <property type="protein sequence ID" value="PWA44473.1"/>
    <property type="molecule type" value="Genomic_DNA"/>
</dbReference>
<dbReference type="OrthoDB" id="1932741at2759"/>
<gene>
    <name evidence="1" type="ORF">CTI12_AA526140</name>
</gene>
<evidence type="ECO:0000313" key="1">
    <source>
        <dbReference type="EMBL" id="PWA44473.1"/>
    </source>
</evidence>
<keyword evidence="1" id="KW-0695">RNA-directed DNA polymerase</keyword>
<keyword evidence="1" id="KW-0548">Nucleotidyltransferase</keyword>
<reference evidence="1 2" key="1">
    <citation type="journal article" date="2018" name="Mol. Plant">
        <title>The genome of Artemisia annua provides insight into the evolution of Asteraceae family and artemisinin biosynthesis.</title>
        <authorList>
            <person name="Shen Q."/>
            <person name="Zhang L."/>
            <person name="Liao Z."/>
            <person name="Wang S."/>
            <person name="Yan T."/>
            <person name="Shi P."/>
            <person name="Liu M."/>
            <person name="Fu X."/>
            <person name="Pan Q."/>
            <person name="Wang Y."/>
            <person name="Lv Z."/>
            <person name="Lu X."/>
            <person name="Zhang F."/>
            <person name="Jiang W."/>
            <person name="Ma Y."/>
            <person name="Chen M."/>
            <person name="Hao X."/>
            <person name="Li L."/>
            <person name="Tang Y."/>
            <person name="Lv G."/>
            <person name="Zhou Y."/>
            <person name="Sun X."/>
            <person name="Brodelius P.E."/>
            <person name="Rose J.K.C."/>
            <person name="Tang K."/>
        </authorList>
    </citation>
    <scope>NUCLEOTIDE SEQUENCE [LARGE SCALE GENOMIC DNA]</scope>
    <source>
        <strain evidence="2">cv. Huhao1</strain>
        <tissue evidence="1">Leaf</tissue>
    </source>
</reference>
<keyword evidence="2" id="KW-1185">Reference proteome</keyword>
<dbReference type="Proteomes" id="UP000245207">
    <property type="component" value="Unassembled WGS sequence"/>
</dbReference>